<dbReference type="GO" id="GO:0019752">
    <property type="term" value="P:carboxylic acid metabolic process"/>
    <property type="evidence" value="ECO:0007669"/>
    <property type="project" value="InterPro"/>
</dbReference>
<dbReference type="Gene3D" id="3.90.1150.10">
    <property type="entry name" value="Aspartate Aminotransferase, domain 1"/>
    <property type="match status" value="1"/>
</dbReference>
<keyword evidence="5 7" id="KW-0456">Lyase</keyword>
<dbReference type="AlphaFoldDB" id="A0A4Q0VF10"/>
<comment type="cofactor">
    <cofactor evidence="1 6 7">
        <name>pyridoxal 5'-phosphate</name>
        <dbReference type="ChEBI" id="CHEBI:597326"/>
    </cofactor>
</comment>
<name>A0A4Q0VF10_CLOTA</name>
<dbReference type="InterPro" id="IPR002129">
    <property type="entry name" value="PyrdxlP-dep_de-COase"/>
</dbReference>
<dbReference type="GO" id="GO:0030170">
    <property type="term" value="F:pyridoxal phosphate binding"/>
    <property type="evidence" value="ECO:0007669"/>
    <property type="project" value="InterPro"/>
</dbReference>
<dbReference type="PANTHER" id="PTHR46101">
    <property type="match status" value="1"/>
</dbReference>
<evidence type="ECO:0000256" key="1">
    <source>
        <dbReference type="ARBA" id="ARBA00001933"/>
    </source>
</evidence>
<dbReference type="InterPro" id="IPR051151">
    <property type="entry name" value="Group_II_Decarboxylase"/>
</dbReference>
<accession>A0A4Q0VF10</accession>
<dbReference type="SUPFAM" id="SSF53383">
    <property type="entry name" value="PLP-dependent transferases"/>
    <property type="match status" value="1"/>
</dbReference>
<feature type="modified residue" description="N6-(pyridoxal phosphate)lysine" evidence="6">
    <location>
        <position position="388"/>
    </location>
</feature>
<keyword evidence="4 6" id="KW-0663">Pyridoxal phosphate</keyword>
<dbReference type="Gene3D" id="3.40.640.10">
    <property type="entry name" value="Type I PLP-dependent aspartate aminotransferase-like (Major domain)"/>
    <property type="match status" value="1"/>
</dbReference>
<reference evidence="8 9" key="1">
    <citation type="submission" date="2018-06" db="EMBL/GenBank/DDBJ databases">
        <title>Genome conservation of Clostridium tetani.</title>
        <authorList>
            <person name="Bruggemann H."/>
            <person name="Popoff M.R."/>
        </authorList>
    </citation>
    <scope>NUCLEOTIDE SEQUENCE [LARGE SCALE GENOMIC DNA]</scope>
    <source>
        <strain evidence="8 9">2017.061</strain>
    </source>
</reference>
<evidence type="ECO:0000256" key="6">
    <source>
        <dbReference type="PIRSR" id="PIRSR602129-50"/>
    </source>
</evidence>
<comment type="similarity">
    <text evidence="2 7">Belongs to the group II decarboxylase family.</text>
</comment>
<dbReference type="PANTHER" id="PTHR46101:SF18">
    <property type="entry name" value="HISTIDINE DECARBOXYLASE"/>
    <property type="match status" value="1"/>
</dbReference>
<dbReference type="RefSeq" id="WP_129030071.1">
    <property type="nucleotide sequence ID" value="NZ_QMAP01000004.1"/>
</dbReference>
<sequence>MKNPMTQPTKDPNTVYPKVPGIDYDKFKLSEDKMTSEQINDALEELHNYISNQQTNFLGYQINQSFNYMKDLKEYLNVHMNNIGDPFVSGNFTVNTKFLERAVLDYFASLWNAQWPHESKGDSNTNDWKNSYWGYVVSMGSTEANFFGIWNARDYLSGKALLLDTSTHKRAKSASVNGNPQSVEPRVLNCQAKSLEDNPNMYTPIAFYSQDTHYSIIKGMRILNFTTFNEAGSGKFECPLKYPKDYPKGFSINYLDENGWPFEVPSNNDGSVFIPALKKLVEAFASKGYPIFVNFNYGTTFKGSYDNVEKAIDELVPILKKYNLYEREIIFDKDNKNSDTRTGFWFHVDGALGAAYMPFLEMTTDNEDFPVFDFRLKDVHSISMSGHKWIGVPWPCGIYMSKIKYQLLPPDNPNYIGSPDSTFAGSRNAFSSLILWYYIATHSYEDCKNMILDCQDTAKYTVEKLNELSKKLGIDLWVEYSSKSLTIRFKEANPDIVFKYSLSGEILYVNGEKRAYSHIYIMPHVTKNLIDKFIEDLSKPGAFPEQVSHLEKDDTNFNSNSCKGIYVPQTGRGFK</sequence>
<dbReference type="EMBL" id="QMAP01000004">
    <property type="protein sequence ID" value="RXI49357.1"/>
    <property type="molecule type" value="Genomic_DNA"/>
</dbReference>
<organism evidence="8 9">
    <name type="scientific">Clostridium tetani</name>
    <dbReference type="NCBI Taxonomy" id="1513"/>
    <lineage>
        <taxon>Bacteria</taxon>
        <taxon>Bacillati</taxon>
        <taxon>Bacillota</taxon>
        <taxon>Clostridia</taxon>
        <taxon>Eubacteriales</taxon>
        <taxon>Clostridiaceae</taxon>
        <taxon>Clostridium</taxon>
    </lineage>
</organism>
<evidence type="ECO:0000256" key="2">
    <source>
        <dbReference type="ARBA" id="ARBA00009533"/>
    </source>
</evidence>
<evidence type="ECO:0000256" key="5">
    <source>
        <dbReference type="ARBA" id="ARBA00023239"/>
    </source>
</evidence>
<dbReference type="InterPro" id="IPR015421">
    <property type="entry name" value="PyrdxlP-dep_Trfase_major"/>
</dbReference>
<proteinExistence type="inferred from homology"/>
<gene>
    <name evidence="8" type="ORF">DP130_04705</name>
</gene>
<dbReference type="InterPro" id="IPR015422">
    <property type="entry name" value="PyrdxlP-dep_Trfase_small"/>
</dbReference>
<dbReference type="Proteomes" id="UP000290921">
    <property type="component" value="Unassembled WGS sequence"/>
</dbReference>
<evidence type="ECO:0000256" key="4">
    <source>
        <dbReference type="ARBA" id="ARBA00022898"/>
    </source>
</evidence>
<evidence type="ECO:0000256" key="3">
    <source>
        <dbReference type="ARBA" id="ARBA00022793"/>
    </source>
</evidence>
<evidence type="ECO:0000313" key="9">
    <source>
        <dbReference type="Proteomes" id="UP000290921"/>
    </source>
</evidence>
<protein>
    <submittedName>
        <fullName evidence="8">Histidine decarboxylase</fullName>
    </submittedName>
</protein>
<evidence type="ECO:0000313" key="8">
    <source>
        <dbReference type="EMBL" id="RXI49357.1"/>
    </source>
</evidence>
<comment type="caution">
    <text evidence="8">The sequence shown here is derived from an EMBL/GenBank/DDBJ whole genome shotgun (WGS) entry which is preliminary data.</text>
</comment>
<keyword evidence="3" id="KW-0210">Decarboxylase</keyword>
<dbReference type="Pfam" id="PF00282">
    <property type="entry name" value="Pyridoxal_deC"/>
    <property type="match status" value="1"/>
</dbReference>
<dbReference type="PROSITE" id="PS00392">
    <property type="entry name" value="DDC_GAD_HDC_YDC"/>
    <property type="match status" value="1"/>
</dbReference>
<dbReference type="GO" id="GO:0004058">
    <property type="term" value="F:aromatic-L-amino-acid decarboxylase activity"/>
    <property type="evidence" value="ECO:0007669"/>
    <property type="project" value="UniProtKB-ARBA"/>
</dbReference>
<dbReference type="InterPro" id="IPR021115">
    <property type="entry name" value="Pyridoxal-P_BS"/>
</dbReference>
<dbReference type="InterPro" id="IPR015424">
    <property type="entry name" value="PyrdxlP-dep_Trfase"/>
</dbReference>
<evidence type="ECO:0000256" key="7">
    <source>
        <dbReference type="RuleBase" id="RU000382"/>
    </source>
</evidence>